<accession>A0A9W4MZ10</accession>
<reference evidence="1" key="1">
    <citation type="submission" date="2021-07" db="EMBL/GenBank/DDBJ databases">
        <authorList>
            <person name="Branca A.L. A."/>
        </authorList>
    </citation>
    <scope>NUCLEOTIDE SEQUENCE</scope>
</reference>
<name>A0A9W4MZ10_PENOL</name>
<dbReference type="EMBL" id="CAJVOS010000038">
    <property type="protein sequence ID" value="CAG8178911.1"/>
    <property type="molecule type" value="Genomic_DNA"/>
</dbReference>
<protein>
    <submittedName>
        <fullName evidence="1">Uncharacterized protein</fullName>
    </submittedName>
</protein>
<gene>
    <name evidence="1" type="ORF">POLS_LOCUS6885</name>
</gene>
<sequence length="90" mass="10764">MSDNLQHLRRHRQSILLAIRRQSLSLHICQHASQLDIYFPLRIYGHRHHLRLQHCRPRWTVWHQRRLPLGSRPGLDHHSRGIDHTAVDPG</sequence>
<comment type="caution">
    <text evidence="1">The sequence shown here is derived from an EMBL/GenBank/DDBJ whole genome shotgun (WGS) entry which is preliminary data.</text>
</comment>
<dbReference type="AlphaFoldDB" id="A0A9W4MZ10"/>
<evidence type="ECO:0000313" key="1">
    <source>
        <dbReference type="EMBL" id="CAG8178911.1"/>
    </source>
</evidence>
<proteinExistence type="predicted"/>
<dbReference type="Proteomes" id="UP001153618">
    <property type="component" value="Unassembled WGS sequence"/>
</dbReference>
<keyword evidence="2" id="KW-1185">Reference proteome</keyword>
<evidence type="ECO:0000313" key="2">
    <source>
        <dbReference type="Proteomes" id="UP001153618"/>
    </source>
</evidence>
<organism evidence="1 2">
    <name type="scientific">Penicillium olsonii</name>
    <dbReference type="NCBI Taxonomy" id="99116"/>
    <lineage>
        <taxon>Eukaryota</taxon>
        <taxon>Fungi</taxon>
        <taxon>Dikarya</taxon>
        <taxon>Ascomycota</taxon>
        <taxon>Pezizomycotina</taxon>
        <taxon>Eurotiomycetes</taxon>
        <taxon>Eurotiomycetidae</taxon>
        <taxon>Eurotiales</taxon>
        <taxon>Aspergillaceae</taxon>
        <taxon>Penicillium</taxon>
    </lineage>
</organism>